<keyword evidence="2" id="KW-1185">Reference proteome</keyword>
<evidence type="ECO:0000313" key="2">
    <source>
        <dbReference type="Proteomes" id="UP001597180"/>
    </source>
</evidence>
<organism evidence="1 2">
    <name type="scientific">Paenibacillus vulneris</name>
    <dbReference type="NCBI Taxonomy" id="1133364"/>
    <lineage>
        <taxon>Bacteria</taxon>
        <taxon>Bacillati</taxon>
        <taxon>Bacillota</taxon>
        <taxon>Bacilli</taxon>
        <taxon>Bacillales</taxon>
        <taxon>Paenibacillaceae</taxon>
        <taxon>Paenibacillus</taxon>
    </lineage>
</organism>
<dbReference type="RefSeq" id="WP_345591271.1">
    <property type="nucleotide sequence ID" value="NZ_BAABJG010000027.1"/>
</dbReference>
<name>A0ABW3UHA1_9BACL</name>
<reference evidence="2" key="1">
    <citation type="journal article" date="2019" name="Int. J. Syst. Evol. Microbiol.">
        <title>The Global Catalogue of Microorganisms (GCM) 10K type strain sequencing project: providing services to taxonomists for standard genome sequencing and annotation.</title>
        <authorList>
            <consortium name="The Broad Institute Genomics Platform"/>
            <consortium name="The Broad Institute Genome Sequencing Center for Infectious Disease"/>
            <person name="Wu L."/>
            <person name="Ma J."/>
        </authorList>
    </citation>
    <scope>NUCLEOTIDE SEQUENCE [LARGE SCALE GENOMIC DNA]</scope>
    <source>
        <strain evidence="2">CCUG 53270</strain>
    </source>
</reference>
<protein>
    <submittedName>
        <fullName evidence="1">Uncharacterized protein</fullName>
    </submittedName>
</protein>
<proteinExistence type="predicted"/>
<comment type="caution">
    <text evidence="1">The sequence shown here is derived from an EMBL/GenBank/DDBJ whole genome shotgun (WGS) entry which is preliminary data.</text>
</comment>
<sequence length="207" mass="23915">MRIARFVNRNRGHVLRWFIILAAGLFLLRLHYSDDPWTPEGVAAEALLSMEMPPAQIHTMIESEDSIFAALLYDEEHGLFHQMFMSRSYGLLWVHRGGGFGSKLNPDTLISFRMGMSTLDKRYHYYYAGQVHDPNVVRLRIVWPDGLEQVTEPRDNLYMVIRSFSLKDPASENAWDSKLYAYDSGGNLLYELNAQTQEIQRQQLPSS</sequence>
<gene>
    <name evidence="1" type="ORF">ACFQ4B_02355</name>
</gene>
<dbReference type="Proteomes" id="UP001597180">
    <property type="component" value="Unassembled WGS sequence"/>
</dbReference>
<dbReference type="EMBL" id="JBHTLU010000007">
    <property type="protein sequence ID" value="MFD1218950.1"/>
    <property type="molecule type" value="Genomic_DNA"/>
</dbReference>
<evidence type="ECO:0000313" key="1">
    <source>
        <dbReference type="EMBL" id="MFD1218950.1"/>
    </source>
</evidence>
<accession>A0ABW3UHA1</accession>